<dbReference type="RefSeq" id="WP_184567109.1">
    <property type="nucleotide sequence ID" value="NZ_JACIEI010000013.1"/>
</dbReference>
<keyword evidence="2" id="KW-1185">Reference proteome</keyword>
<organism evidence="1 2">
    <name type="scientific">Sulfitobacter undariae</name>
    <dbReference type="NCBI Taxonomy" id="1563671"/>
    <lineage>
        <taxon>Bacteria</taxon>
        <taxon>Pseudomonadati</taxon>
        <taxon>Pseudomonadota</taxon>
        <taxon>Alphaproteobacteria</taxon>
        <taxon>Rhodobacterales</taxon>
        <taxon>Roseobacteraceae</taxon>
        <taxon>Sulfitobacter</taxon>
    </lineage>
</organism>
<gene>
    <name evidence="1" type="ORF">GGR95_002961</name>
</gene>
<sequence>MLGRHESVIAGLMTALAAHPVPVSRQDELPRTCPPDGILNIVPQDPVETGFRLGTGRREWQRPVDLEMVVQGATNAERTVAIDALAGVVGALLTGSNLDGLVDYIDMSAPQQSSDVPMEGAESLLGSVIVITLFYETSINPMEIQT</sequence>
<comment type="caution">
    <text evidence="1">The sequence shown here is derived from an EMBL/GenBank/DDBJ whole genome shotgun (WGS) entry which is preliminary data.</text>
</comment>
<accession>A0A7W6E897</accession>
<evidence type="ECO:0000313" key="2">
    <source>
        <dbReference type="Proteomes" id="UP000530268"/>
    </source>
</evidence>
<dbReference type="Proteomes" id="UP000530268">
    <property type="component" value="Unassembled WGS sequence"/>
</dbReference>
<dbReference type="EMBL" id="JACIEI010000013">
    <property type="protein sequence ID" value="MBB3995306.1"/>
    <property type="molecule type" value="Genomic_DNA"/>
</dbReference>
<proteinExistence type="predicted"/>
<dbReference type="AlphaFoldDB" id="A0A7W6E897"/>
<name>A0A7W6E897_9RHOB</name>
<evidence type="ECO:0000313" key="1">
    <source>
        <dbReference type="EMBL" id="MBB3995306.1"/>
    </source>
</evidence>
<protein>
    <submittedName>
        <fullName evidence="1">Uncharacterized protein</fullName>
    </submittedName>
</protein>
<reference evidence="1 2" key="1">
    <citation type="submission" date="2020-08" db="EMBL/GenBank/DDBJ databases">
        <title>Genomic Encyclopedia of Type Strains, Phase IV (KMG-IV): sequencing the most valuable type-strain genomes for metagenomic binning, comparative biology and taxonomic classification.</title>
        <authorList>
            <person name="Goeker M."/>
        </authorList>
    </citation>
    <scope>NUCLEOTIDE SEQUENCE [LARGE SCALE GENOMIC DNA]</scope>
    <source>
        <strain evidence="1 2">DSM 102234</strain>
    </source>
</reference>